<dbReference type="Proteomes" id="UP000694888">
    <property type="component" value="Unplaced"/>
</dbReference>
<accession>A0ABM0JSD5</accession>
<evidence type="ECO:0000256" key="1">
    <source>
        <dbReference type="PROSITE-ProRule" id="PRU00339"/>
    </source>
</evidence>
<dbReference type="RefSeq" id="XP_005100421.1">
    <property type="nucleotide sequence ID" value="XM_005100364.3"/>
</dbReference>
<feature type="compositionally biased region" description="Acidic residues" evidence="2">
    <location>
        <begin position="569"/>
        <end position="595"/>
    </location>
</feature>
<name>A0ABM0JSD5_APLCA</name>
<feature type="compositionally biased region" description="Basic and acidic residues" evidence="2">
    <location>
        <begin position="654"/>
        <end position="682"/>
    </location>
</feature>
<feature type="compositionally biased region" description="Basic and acidic residues" evidence="2">
    <location>
        <begin position="768"/>
        <end position="792"/>
    </location>
</feature>
<feature type="region of interest" description="Disordered" evidence="2">
    <location>
        <begin position="394"/>
        <end position="438"/>
    </location>
</feature>
<feature type="region of interest" description="Disordered" evidence="2">
    <location>
        <begin position="548"/>
        <end position="893"/>
    </location>
</feature>
<feature type="compositionally biased region" description="Low complexity" evidence="2">
    <location>
        <begin position="408"/>
        <end position="419"/>
    </location>
</feature>
<evidence type="ECO:0000313" key="4">
    <source>
        <dbReference type="RefSeq" id="XP_005100421.1"/>
    </source>
</evidence>
<dbReference type="GeneID" id="101852699"/>
<dbReference type="PROSITE" id="PS50005">
    <property type="entry name" value="TPR"/>
    <property type="match status" value="1"/>
</dbReference>
<proteinExistence type="predicted"/>
<organism evidence="3 4">
    <name type="scientific">Aplysia californica</name>
    <name type="common">California sea hare</name>
    <dbReference type="NCBI Taxonomy" id="6500"/>
    <lineage>
        <taxon>Eukaryota</taxon>
        <taxon>Metazoa</taxon>
        <taxon>Spiralia</taxon>
        <taxon>Lophotrochozoa</taxon>
        <taxon>Mollusca</taxon>
        <taxon>Gastropoda</taxon>
        <taxon>Heterobranchia</taxon>
        <taxon>Euthyneura</taxon>
        <taxon>Tectipleura</taxon>
        <taxon>Aplysiida</taxon>
        <taxon>Aplysioidea</taxon>
        <taxon>Aplysiidae</taxon>
        <taxon>Aplysia</taxon>
    </lineage>
</organism>
<reference evidence="4" key="1">
    <citation type="submission" date="2025-08" db="UniProtKB">
        <authorList>
            <consortium name="RefSeq"/>
        </authorList>
    </citation>
    <scope>IDENTIFICATION</scope>
</reference>
<keyword evidence="1" id="KW-0802">TPR repeat</keyword>
<protein>
    <submittedName>
        <fullName evidence="4">AT-rich interactive domain-containing protein 4A isoform X1</fullName>
    </submittedName>
</protein>
<feature type="compositionally biased region" description="Basic and acidic residues" evidence="2">
    <location>
        <begin position="733"/>
        <end position="759"/>
    </location>
</feature>
<feature type="region of interest" description="Disordered" evidence="2">
    <location>
        <begin position="502"/>
        <end position="529"/>
    </location>
</feature>
<dbReference type="PANTHER" id="PTHR47050:SF1">
    <property type="entry name" value="TETRATRICOPEPTIDE REPEAT PROTEIN 24-LIKE"/>
    <property type="match status" value="1"/>
</dbReference>
<feature type="compositionally biased region" description="Acidic residues" evidence="2">
    <location>
        <begin position="828"/>
        <end position="849"/>
    </location>
</feature>
<evidence type="ECO:0000313" key="3">
    <source>
        <dbReference type="Proteomes" id="UP000694888"/>
    </source>
</evidence>
<feature type="compositionally biased region" description="Acidic residues" evidence="2">
    <location>
        <begin position="626"/>
        <end position="642"/>
    </location>
</feature>
<dbReference type="PANTHER" id="PTHR47050">
    <property type="entry name" value="TETRATRICOPEPTIDE REPEAT PROTEIN 24"/>
    <property type="match status" value="1"/>
</dbReference>
<evidence type="ECO:0000256" key="2">
    <source>
        <dbReference type="SAM" id="MobiDB-lite"/>
    </source>
</evidence>
<dbReference type="SMART" id="SM00028">
    <property type="entry name" value="TPR"/>
    <property type="match status" value="6"/>
</dbReference>
<dbReference type="SUPFAM" id="SSF48452">
    <property type="entry name" value="TPR-like"/>
    <property type="match status" value="2"/>
</dbReference>
<sequence>MTMDKLEGEAVIEVERLSKLGTARFQQGHKKKALEAYRNAHKASQALGQFGYIQRACAFNLGAMLISYGNFSEGLLYLNQAVPPEGKCDGRSNGDLFFNYGLAHEGLENWSESVQYFRKALKEYESEESNMKMETDTIQRLAKLSKEAGFFQEADTWLQQLTAAYNKSGEREKSLQTQAEHARLLLEKLGRADVAEVVADQCFESVEKCPSSKVLGYVLVELVLVYTQTHNYAKGIQCCEQALSLHGMIQAEPKLAAVVFQNLGAIYNHMKQYESAVEFHAKAAEKHAVLKDRRSQGHCFMNMGYAYSQIGDMGKAGDFFLHALQAAKDCGDRKTEWQSLESLGAVAYNDKAFNRAQTYYRDALTAFAQSPEAASVETQERILSKLKEIIQQQIPKAPQKIDGSNFAGKGSHVSEGEGSSSEEEKENEKVDSPGTKVEGRVFAVRRNSGGVKYLRVRRSGTLKRFKKVALGLDDELTNTGGSHHPEVFRLFKADVKGKIPSGDEESLIGANDPEDIDDEELENGPNVVELRDGNRKRYVKIRKSGSLRKFKAHGSGAKNGEEERIYEVLESDGELDPEDGLTSQEDEDKDDEEDVESTKIRHQRPPDSYVKSPGRKVLSDTMSGSEEVEEVGDDNSDDDSEKEEQKKMRAAMAKFKDATTLKEVEADVHVQARRGDGDSSSEREEETSEESESDDDEDATERRRGKAPTLPSRPPPDTGEVRTYERPLNNSEKIYETIDHKPPSGRGRDGDHVHFKGEQESGSLYSRRASDLDGHNYFHSDEEPMRKMKEEVSTGGDDPEGGEKNDSPSLTPSRAPTRRGRNTPGAEDGSEDEIVDEAKDDGDDSEETPELSRGQSDMLQYEQFKSDMEGKRLRNQDEQEKGDQKSSKHCIVM</sequence>
<dbReference type="Pfam" id="PF13181">
    <property type="entry name" value="TPR_8"/>
    <property type="match status" value="1"/>
</dbReference>
<gene>
    <name evidence="4" type="primary">LOC101852699</name>
</gene>
<feature type="repeat" description="TPR" evidence="1">
    <location>
        <begin position="94"/>
        <end position="127"/>
    </location>
</feature>
<keyword evidence="3" id="KW-1185">Reference proteome</keyword>
<feature type="compositionally biased region" description="Acidic residues" evidence="2">
    <location>
        <begin position="683"/>
        <end position="699"/>
    </location>
</feature>
<dbReference type="InterPro" id="IPR011990">
    <property type="entry name" value="TPR-like_helical_dom_sf"/>
</dbReference>
<feature type="compositionally biased region" description="Acidic residues" evidence="2">
    <location>
        <begin position="502"/>
        <end position="522"/>
    </location>
</feature>
<dbReference type="InterPro" id="IPR019734">
    <property type="entry name" value="TPR_rpt"/>
</dbReference>
<feature type="compositionally biased region" description="Basic and acidic residues" evidence="2">
    <location>
        <begin position="864"/>
        <end position="886"/>
    </location>
</feature>
<dbReference type="InterPro" id="IPR024812">
    <property type="entry name" value="TPR_24"/>
</dbReference>
<dbReference type="Gene3D" id="1.25.40.10">
    <property type="entry name" value="Tetratricopeptide repeat domain"/>
    <property type="match status" value="2"/>
</dbReference>